<feature type="chain" id="PRO_5041775623" description="1,3-beta-glucanosyltransferase" evidence="10">
    <location>
        <begin position="20"/>
        <end position="556"/>
    </location>
</feature>
<feature type="compositionally biased region" description="Gly residues" evidence="11">
    <location>
        <begin position="510"/>
        <end position="526"/>
    </location>
</feature>
<dbReference type="Gene3D" id="1.20.58.1040">
    <property type="match status" value="1"/>
</dbReference>
<dbReference type="Pfam" id="PF03198">
    <property type="entry name" value="Glyco_hydro_72"/>
    <property type="match status" value="1"/>
</dbReference>
<evidence type="ECO:0000256" key="9">
    <source>
        <dbReference type="ARBA" id="ARBA00023288"/>
    </source>
</evidence>
<dbReference type="GO" id="GO:0071970">
    <property type="term" value="P:fungal-type cell wall (1-&gt;3)-beta-D-glucan biosynthetic process"/>
    <property type="evidence" value="ECO:0007669"/>
    <property type="project" value="TreeGrafter"/>
</dbReference>
<reference evidence="13" key="1">
    <citation type="submission" date="2023-03" db="EMBL/GenBank/DDBJ databases">
        <title>Massive genome expansion in bonnet fungi (Mycena s.s.) driven by repeated elements and novel gene families across ecological guilds.</title>
        <authorList>
            <consortium name="Lawrence Berkeley National Laboratory"/>
            <person name="Harder C.B."/>
            <person name="Miyauchi S."/>
            <person name="Viragh M."/>
            <person name="Kuo A."/>
            <person name="Thoen E."/>
            <person name="Andreopoulos B."/>
            <person name="Lu D."/>
            <person name="Skrede I."/>
            <person name="Drula E."/>
            <person name="Henrissat B."/>
            <person name="Morin E."/>
            <person name="Kohler A."/>
            <person name="Barry K."/>
            <person name="LaButti K."/>
            <person name="Morin E."/>
            <person name="Salamov A."/>
            <person name="Lipzen A."/>
            <person name="Mereny Z."/>
            <person name="Hegedus B."/>
            <person name="Baldrian P."/>
            <person name="Stursova M."/>
            <person name="Weitz H."/>
            <person name="Taylor A."/>
            <person name="Grigoriev I.V."/>
            <person name="Nagy L.G."/>
            <person name="Martin F."/>
            <person name="Kauserud H."/>
        </authorList>
    </citation>
    <scope>NUCLEOTIDE SEQUENCE</scope>
    <source>
        <strain evidence="13">CBHHK182m</strain>
    </source>
</reference>
<evidence type="ECO:0000313" key="14">
    <source>
        <dbReference type="Proteomes" id="UP001215598"/>
    </source>
</evidence>
<gene>
    <name evidence="13" type="ORF">B0H16DRAFT_1488431</name>
</gene>
<evidence type="ECO:0000256" key="1">
    <source>
        <dbReference type="ARBA" id="ARBA00004196"/>
    </source>
</evidence>
<proteinExistence type="inferred from homology"/>
<dbReference type="PANTHER" id="PTHR31468:SF2">
    <property type="entry name" value="1,3-BETA-GLUCANOSYLTRANSFERASE GAS1"/>
    <property type="match status" value="1"/>
</dbReference>
<evidence type="ECO:0000256" key="3">
    <source>
        <dbReference type="ARBA" id="ARBA00007528"/>
    </source>
</evidence>
<evidence type="ECO:0000256" key="4">
    <source>
        <dbReference type="ARBA" id="ARBA00022622"/>
    </source>
</evidence>
<evidence type="ECO:0000313" key="13">
    <source>
        <dbReference type="EMBL" id="KAJ7785907.1"/>
    </source>
</evidence>
<dbReference type="Pfam" id="PF07983">
    <property type="entry name" value="X8"/>
    <property type="match status" value="1"/>
</dbReference>
<protein>
    <recommendedName>
        <fullName evidence="10">1,3-beta-glucanosyltransferase</fullName>
        <ecNumber evidence="10">2.4.1.-</ecNumber>
    </recommendedName>
</protein>
<evidence type="ECO:0000256" key="2">
    <source>
        <dbReference type="ARBA" id="ARBA00004589"/>
    </source>
</evidence>
<keyword evidence="6 10" id="KW-0472">Membrane</keyword>
<dbReference type="GO" id="GO:0005886">
    <property type="term" value="C:plasma membrane"/>
    <property type="evidence" value="ECO:0007669"/>
    <property type="project" value="UniProtKB-SubCell"/>
</dbReference>
<evidence type="ECO:0000256" key="6">
    <source>
        <dbReference type="ARBA" id="ARBA00023136"/>
    </source>
</evidence>
<evidence type="ECO:0000259" key="12">
    <source>
        <dbReference type="SMART" id="SM00768"/>
    </source>
</evidence>
<dbReference type="SMART" id="SM00768">
    <property type="entry name" value="X8"/>
    <property type="match status" value="1"/>
</dbReference>
<comment type="function">
    <text evidence="10">Splits internally a 1,3-beta-glucan molecule and transfers the newly generated reducing end (the donor) to the non-reducing end of another 1,3-beta-glucan molecule (the acceptor) forming a 1,3-beta linkage, resulting in the elongation of 1,3-beta-glucan chains in the cell wall.</text>
</comment>
<organism evidence="13 14">
    <name type="scientific">Mycena metata</name>
    <dbReference type="NCBI Taxonomy" id="1033252"/>
    <lineage>
        <taxon>Eukaryota</taxon>
        <taxon>Fungi</taxon>
        <taxon>Dikarya</taxon>
        <taxon>Basidiomycota</taxon>
        <taxon>Agaricomycotina</taxon>
        <taxon>Agaricomycetes</taxon>
        <taxon>Agaricomycetidae</taxon>
        <taxon>Agaricales</taxon>
        <taxon>Marasmiineae</taxon>
        <taxon>Mycenaceae</taxon>
        <taxon>Mycena</taxon>
    </lineage>
</organism>
<keyword evidence="4 10" id="KW-0336">GPI-anchor</keyword>
<comment type="subcellular location">
    <subcellularLocation>
        <location evidence="1">Cell envelope</location>
    </subcellularLocation>
    <subcellularLocation>
        <location evidence="10">Cell membrane</location>
        <topology evidence="10">Lipid-anchor</topology>
        <topology evidence="10">GPI-anchor</topology>
    </subcellularLocation>
    <subcellularLocation>
        <location evidence="2">Membrane</location>
        <topology evidence="2">Lipid-anchor</topology>
        <topology evidence="2">GPI-anchor</topology>
    </subcellularLocation>
</comment>
<name>A0AAD7P372_9AGAR</name>
<accession>A0AAD7P372</accession>
<keyword evidence="8" id="KW-0325">Glycoprotein</keyword>
<keyword evidence="7" id="KW-1015">Disulfide bond</keyword>
<dbReference type="Gene3D" id="3.20.20.80">
    <property type="entry name" value="Glycosidases"/>
    <property type="match status" value="1"/>
</dbReference>
<evidence type="ECO:0000256" key="10">
    <source>
        <dbReference type="RuleBase" id="RU361209"/>
    </source>
</evidence>
<evidence type="ECO:0000256" key="11">
    <source>
        <dbReference type="SAM" id="MobiDB-lite"/>
    </source>
</evidence>
<dbReference type="InterPro" id="IPR004886">
    <property type="entry name" value="Glucanosyltransferase"/>
</dbReference>
<comment type="caution">
    <text evidence="13">The sequence shown here is derived from an EMBL/GenBank/DDBJ whole genome shotgun (WGS) entry which is preliminary data.</text>
</comment>
<dbReference type="EMBL" id="JARKIB010000001">
    <property type="protein sequence ID" value="KAJ7785907.1"/>
    <property type="molecule type" value="Genomic_DNA"/>
</dbReference>
<dbReference type="InterPro" id="IPR017853">
    <property type="entry name" value="GH"/>
</dbReference>
<dbReference type="PANTHER" id="PTHR31468">
    <property type="entry name" value="1,3-BETA-GLUCANOSYLTRANSFERASE GAS1"/>
    <property type="match status" value="1"/>
</dbReference>
<feature type="domain" description="X8" evidence="12">
    <location>
        <begin position="388"/>
        <end position="489"/>
    </location>
</feature>
<comment type="similarity">
    <text evidence="3 10">Belongs to the glycosyl hydrolase 72 family.</text>
</comment>
<dbReference type="EC" id="2.4.1.-" evidence="10"/>
<dbReference type="Proteomes" id="UP001215598">
    <property type="component" value="Unassembled WGS sequence"/>
</dbReference>
<evidence type="ECO:0000256" key="8">
    <source>
        <dbReference type="ARBA" id="ARBA00023180"/>
    </source>
</evidence>
<evidence type="ECO:0000256" key="5">
    <source>
        <dbReference type="ARBA" id="ARBA00022729"/>
    </source>
</evidence>
<keyword evidence="10" id="KW-0808">Transferase</keyword>
<dbReference type="GO" id="GO:0098552">
    <property type="term" value="C:side of membrane"/>
    <property type="evidence" value="ECO:0007669"/>
    <property type="project" value="UniProtKB-KW"/>
</dbReference>
<dbReference type="InterPro" id="IPR012946">
    <property type="entry name" value="X8"/>
</dbReference>
<keyword evidence="5 10" id="KW-0732">Signal</keyword>
<dbReference type="GO" id="GO:0042124">
    <property type="term" value="F:1,3-beta-glucanosyltransferase activity"/>
    <property type="evidence" value="ECO:0007669"/>
    <property type="project" value="TreeGrafter"/>
</dbReference>
<keyword evidence="9 10" id="KW-0449">Lipoprotein</keyword>
<dbReference type="SUPFAM" id="SSF51445">
    <property type="entry name" value="(Trans)glycosidases"/>
    <property type="match status" value="1"/>
</dbReference>
<feature type="signal peptide" evidence="10">
    <location>
        <begin position="1"/>
        <end position="19"/>
    </location>
</feature>
<dbReference type="GO" id="GO:0031505">
    <property type="term" value="P:fungal-type cell wall organization"/>
    <property type="evidence" value="ECO:0007669"/>
    <property type="project" value="TreeGrafter"/>
</dbReference>
<feature type="region of interest" description="Disordered" evidence="11">
    <location>
        <begin position="506"/>
        <end position="530"/>
    </location>
</feature>
<evidence type="ECO:0000256" key="7">
    <source>
        <dbReference type="ARBA" id="ARBA00023157"/>
    </source>
</evidence>
<dbReference type="AlphaFoldDB" id="A0AAD7P372"/>
<keyword evidence="14" id="KW-1185">Reference proteome</keyword>
<sequence length="556" mass="56666">MLRVFKGGFLLAAAATVGAISKVTRTGRYLYTDDGTRFFVKGVAYQPPGTVVASSTNSFGEPSTFTDPLADSAGCARDLPFLKQLGVNAIRAYSVDSGLNHDDCMGNFSAAGIYTIIDLSLPLNGSIDRTSPAWSTNLQDEYLATVAAFAKYDNVLAYNVGNEVMLNNATDPAPFVKAAARDIKAYLTSISSSALVGYAAIDGAADFLVPLANYLSCDPSGSNSDASAIDLFGLNNYEWCGNASSTTYDGVNGEFAGYNVAAYFSEFGSETCDPGVRVWTETGTLFSSPMTNIWSGGLAFSYFPASSSAGNFGLVNISSDGTTVTPNQDFNNLVSQYGQVTFVNSPSMSSASASSFPACPTANSSWAASNTLPPTPNDAACACLENALSCQFQTTSSNYSTLVGTLIDTACSLLGTSNGTCDPIGGDGSTGAYGLLDTCDPITKLSFVFSQYYELNGRTASACSFSGNGVVNANAPAETALAAATSCIASPSAVFTPSFSATASAKSGSSGSGSGSGSSSGSGSGSGAASSPSPNVLLSLALVCGGILSSALWTLA</sequence>